<dbReference type="AlphaFoldDB" id="A0A8R7R0J7"/>
<sequence length="123" mass="13558">MGSGAADADLYAVLGLKKECSDADLRLAYRRLAMIVLFDLVVADMASGPVLGVRQLRARGGGQGAVPGDPERILRALRLRQAPPLRRRRLRQRRRRPQRARRVGDGRLLRGDGGDDEPGHANR</sequence>
<dbReference type="EnsemblPlants" id="TuG1812G0700001671.01.T01">
    <property type="protein sequence ID" value="TuG1812G0700001671.01.T01"/>
    <property type="gene ID" value="TuG1812G0700001671.01"/>
</dbReference>
<evidence type="ECO:0000313" key="3">
    <source>
        <dbReference type="Proteomes" id="UP000015106"/>
    </source>
</evidence>
<dbReference type="Gene3D" id="1.10.287.110">
    <property type="entry name" value="DnaJ domain"/>
    <property type="match status" value="1"/>
</dbReference>
<organism evidence="2 3">
    <name type="scientific">Triticum urartu</name>
    <name type="common">Red wild einkorn</name>
    <name type="synonym">Crithodium urartu</name>
    <dbReference type="NCBI Taxonomy" id="4572"/>
    <lineage>
        <taxon>Eukaryota</taxon>
        <taxon>Viridiplantae</taxon>
        <taxon>Streptophyta</taxon>
        <taxon>Embryophyta</taxon>
        <taxon>Tracheophyta</taxon>
        <taxon>Spermatophyta</taxon>
        <taxon>Magnoliopsida</taxon>
        <taxon>Liliopsida</taxon>
        <taxon>Poales</taxon>
        <taxon>Poaceae</taxon>
        <taxon>BOP clade</taxon>
        <taxon>Pooideae</taxon>
        <taxon>Triticodae</taxon>
        <taxon>Triticeae</taxon>
        <taxon>Triticinae</taxon>
        <taxon>Triticum</taxon>
    </lineage>
</organism>
<protein>
    <recommendedName>
        <fullName evidence="4">J domain-containing protein</fullName>
    </recommendedName>
</protein>
<dbReference type="InterPro" id="IPR001623">
    <property type="entry name" value="DnaJ_domain"/>
</dbReference>
<reference evidence="2" key="2">
    <citation type="submission" date="2018-03" db="EMBL/GenBank/DDBJ databases">
        <title>The Triticum urartu genome reveals the dynamic nature of wheat genome evolution.</title>
        <authorList>
            <person name="Ling H."/>
            <person name="Ma B."/>
            <person name="Shi X."/>
            <person name="Liu H."/>
            <person name="Dong L."/>
            <person name="Sun H."/>
            <person name="Cao Y."/>
            <person name="Gao Q."/>
            <person name="Zheng S."/>
            <person name="Li Y."/>
            <person name="Yu Y."/>
            <person name="Du H."/>
            <person name="Qi M."/>
            <person name="Li Y."/>
            <person name="Yu H."/>
            <person name="Cui Y."/>
            <person name="Wang N."/>
            <person name="Chen C."/>
            <person name="Wu H."/>
            <person name="Zhao Y."/>
            <person name="Zhang J."/>
            <person name="Li Y."/>
            <person name="Zhou W."/>
            <person name="Zhang B."/>
            <person name="Hu W."/>
            <person name="Eijk M."/>
            <person name="Tang J."/>
            <person name="Witsenboer H."/>
            <person name="Zhao S."/>
            <person name="Li Z."/>
            <person name="Zhang A."/>
            <person name="Wang D."/>
            <person name="Liang C."/>
        </authorList>
    </citation>
    <scope>NUCLEOTIDE SEQUENCE [LARGE SCALE GENOMIC DNA]</scope>
    <source>
        <strain evidence="2">cv. G1812</strain>
    </source>
</reference>
<name>A0A8R7R0J7_TRIUA</name>
<reference evidence="3" key="1">
    <citation type="journal article" date="2013" name="Nature">
        <title>Draft genome of the wheat A-genome progenitor Triticum urartu.</title>
        <authorList>
            <person name="Ling H.Q."/>
            <person name="Zhao S."/>
            <person name="Liu D."/>
            <person name="Wang J."/>
            <person name="Sun H."/>
            <person name="Zhang C."/>
            <person name="Fan H."/>
            <person name="Li D."/>
            <person name="Dong L."/>
            <person name="Tao Y."/>
            <person name="Gao C."/>
            <person name="Wu H."/>
            <person name="Li Y."/>
            <person name="Cui Y."/>
            <person name="Guo X."/>
            <person name="Zheng S."/>
            <person name="Wang B."/>
            <person name="Yu K."/>
            <person name="Liang Q."/>
            <person name="Yang W."/>
            <person name="Lou X."/>
            <person name="Chen J."/>
            <person name="Feng M."/>
            <person name="Jian J."/>
            <person name="Zhang X."/>
            <person name="Luo G."/>
            <person name="Jiang Y."/>
            <person name="Liu J."/>
            <person name="Wang Z."/>
            <person name="Sha Y."/>
            <person name="Zhang B."/>
            <person name="Wu H."/>
            <person name="Tang D."/>
            <person name="Shen Q."/>
            <person name="Xue P."/>
            <person name="Zou S."/>
            <person name="Wang X."/>
            <person name="Liu X."/>
            <person name="Wang F."/>
            <person name="Yang Y."/>
            <person name="An X."/>
            <person name="Dong Z."/>
            <person name="Zhang K."/>
            <person name="Zhang X."/>
            <person name="Luo M.C."/>
            <person name="Dvorak J."/>
            <person name="Tong Y."/>
            <person name="Wang J."/>
            <person name="Yang H."/>
            <person name="Li Z."/>
            <person name="Wang D."/>
            <person name="Zhang A."/>
            <person name="Wang J."/>
        </authorList>
    </citation>
    <scope>NUCLEOTIDE SEQUENCE</scope>
    <source>
        <strain evidence="3">cv. G1812</strain>
    </source>
</reference>
<evidence type="ECO:0008006" key="4">
    <source>
        <dbReference type="Google" id="ProtNLM"/>
    </source>
</evidence>
<feature type="compositionally biased region" description="Basic and acidic residues" evidence="1">
    <location>
        <begin position="102"/>
        <end position="123"/>
    </location>
</feature>
<dbReference type="CDD" id="cd06257">
    <property type="entry name" value="DnaJ"/>
    <property type="match status" value="1"/>
</dbReference>
<keyword evidence="3" id="KW-1185">Reference proteome</keyword>
<proteinExistence type="predicted"/>
<dbReference type="SUPFAM" id="SSF46565">
    <property type="entry name" value="Chaperone J-domain"/>
    <property type="match status" value="1"/>
</dbReference>
<dbReference type="GO" id="GO:0005783">
    <property type="term" value="C:endoplasmic reticulum"/>
    <property type="evidence" value="ECO:0007669"/>
    <property type="project" value="UniProtKB-ARBA"/>
</dbReference>
<dbReference type="Gramene" id="TuG1812G0700001671.01.T01">
    <property type="protein sequence ID" value="TuG1812G0700001671.01.T01"/>
    <property type="gene ID" value="TuG1812G0700001671.01"/>
</dbReference>
<evidence type="ECO:0000256" key="1">
    <source>
        <dbReference type="SAM" id="MobiDB-lite"/>
    </source>
</evidence>
<feature type="region of interest" description="Disordered" evidence="1">
    <location>
        <begin position="85"/>
        <end position="123"/>
    </location>
</feature>
<feature type="compositionally biased region" description="Basic residues" evidence="1">
    <location>
        <begin position="85"/>
        <end position="101"/>
    </location>
</feature>
<reference evidence="2" key="3">
    <citation type="submission" date="2022-06" db="UniProtKB">
        <authorList>
            <consortium name="EnsemblPlants"/>
        </authorList>
    </citation>
    <scope>IDENTIFICATION</scope>
</reference>
<dbReference type="Proteomes" id="UP000015106">
    <property type="component" value="Chromosome 7"/>
</dbReference>
<evidence type="ECO:0000313" key="2">
    <source>
        <dbReference type="EnsemblPlants" id="TuG1812G0700001671.01.T01"/>
    </source>
</evidence>
<dbReference type="InterPro" id="IPR036869">
    <property type="entry name" value="J_dom_sf"/>
</dbReference>
<accession>A0A8R7R0J7</accession>